<comment type="caution">
    <text evidence="13">The sequence shown here is derived from an EMBL/GenBank/DDBJ whole genome shotgun (WGS) entry which is preliminary data.</text>
</comment>
<dbReference type="SUPFAM" id="SSF47676">
    <property type="entry name" value="Conserved domain common to transcription factors TFIIS, elongin A, CRSP70"/>
    <property type="match status" value="1"/>
</dbReference>
<feature type="domain" description="C2H2-type" evidence="11">
    <location>
        <begin position="370"/>
        <end position="399"/>
    </location>
</feature>
<dbReference type="SMART" id="SM00355">
    <property type="entry name" value="ZnF_C2H2"/>
    <property type="match status" value="10"/>
</dbReference>
<feature type="region of interest" description="Disordered" evidence="10">
    <location>
        <begin position="97"/>
        <end position="152"/>
    </location>
</feature>
<dbReference type="PANTHER" id="PTHR46179">
    <property type="entry name" value="ZINC FINGER PROTEIN"/>
    <property type="match status" value="1"/>
</dbReference>
<evidence type="ECO:0000256" key="10">
    <source>
        <dbReference type="SAM" id="MobiDB-lite"/>
    </source>
</evidence>
<evidence type="ECO:0000256" key="8">
    <source>
        <dbReference type="PROSITE-ProRule" id="PRU00042"/>
    </source>
</evidence>
<dbReference type="GO" id="GO:0008270">
    <property type="term" value="F:zinc ion binding"/>
    <property type="evidence" value="ECO:0007669"/>
    <property type="project" value="UniProtKB-KW"/>
</dbReference>
<keyword evidence="2" id="KW-0479">Metal-binding</keyword>
<organism evidence="13 14">
    <name type="scientific">Phakopsora pachyrhizi</name>
    <name type="common">Asian soybean rust disease fungus</name>
    <dbReference type="NCBI Taxonomy" id="170000"/>
    <lineage>
        <taxon>Eukaryota</taxon>
        <taxon>Fungi</taxon>
        <taxon>Dikarya</taxon>
        <taxon>Basidiomycota</taxon>
        <taxon>Pucciniomycotina</taxon>
        <taxon>Pucciniomycetes</taxon>
        <taxon>Pucciniales</taxon>
        <taxon>Phakopsoraceae</taxon>
        <taxon>Phakopsora</taxon>
    </lineage>
</organism>
<feature type="compositionally biased region" description="Polar residues" evidence="10">
    <location>
        <begin position="132"/>
        <end position="141"/>
    </location>
</feature>
<evidence type="ECO:0000256" key="1">
    <source>
        <dbReference type="ARBA" id="ARBA00004123"/>
    </source>
</evidence>
<dbReference type="PROSITE" id="PS50157">
    <property type="entry name" value="ZINC_FINGER_C2H2_2"/>
    <property type="match status" value="5"/>
</dbReference>
<feature type="domain" description="TFIIS N-terminal" evidence="12">
    <location>
        <begin position="16"/>
        <end position="93"/>
    </location>
</feature>
<dbReference type="PROSITE" id="PS00028">
    <property type="entry name" value="ZINC_FINGER_C2H2_1"/>
    <property type="match status" value="4"/>
</dbReference>
<evidence type="ECO:0000259" key="11">
    <source>
        <dbReference type="PROSITE" id="PS50157"/>
    </source>
</evidence>
<dbReference type="Gene3D" id="3.30.160.60">
    <property type="entry name" value="Classic Zinc Finger"/>
    <property type="match status" value="5"/>
</dbReference>
<dbReference type="InterPro" id="IPR036236">
    <property type="entry name" value="Znf_C2H2_sf"/>
</dbReference>
<reference evidence="13" key="1">
    <citation type="submission" date="2022-06" db="EMBL/GenBank/DDBJ databases">
        <authorList>
            <consortium name="SYNGENTA / RWTH Aachen University"/>
        </authorList>
    </citation>
    <scope>NUCLEOTIDE SEQUENCE</scope>
</reference>
<keyword evidence="5" id="KW-0805">Transcription regulation</keyword>
<feature type="compositionally biased region" description="Low complexity" evidence="10">
    <location>
        <begin position="115"/>
        <end position="127"/>
    </location>
</feature>
<evidence type="ECO:0000256" key="3">
    <source>
        <dbReference type="ARBA" id="ARBA00022771"/>
    </source>
</evidence>
<dbReference type="GO" id="GO:0005634">
    <property type="term" value="C:nucleus"/>
    <property type="evidence" value="ECO:0007669"/>
    <property type="project" value="UniProtKB-SubCell"/>
</dbReference>
<evidence type="ECO:0000256" key="9">
    <source>
        <dbReference type="PROSITE-ProRule" id="PRU00649"/>
    </source>
</evidence>
<dbReference type="SMART" id="SM00509">
    <property type="entry name" value="TFS2N"/>
    <property type="match status" value="1"/>
</dbReference>
<dbReference type="PROSITE" id="PS51319">
    <property type="entry name" value="TFIIS_N"/>
    <property type="match status" value="1"/>
</dbReference>
<dbReference type="InterPro" id="IPR051061">
    <property type="entry name" value="Zinc_finger_trans_reg"/>
</dbReference>
<evidence type="ECO:0000256" key="5">
    <source>
        <dbReference type="ARBA" id="ARBA00023015"/>
    </source>
</evidence>
<keyword evidence="14" id="KW-1185">Reference proteome</keyword>
<protein>
    <submittedName>
        <fullName evidence="13">Expressed protein</fullName>
    </submittedName>
</protein>
<evidence type="ECO:0000256" key="6">
    <source>
        <dbReference type="ARBA" id="ARBA00023163"/>
    </source>
</evidence>
<accession>A0AAV0AXJ1</accession>
<keyword evidence="6" id="KW-0804">Transcription</keyword>
<dbReference type="InterPro" id="IPR003617">
    <property type="entry name" value="TFIIS/CRSP70_N_sub"/>
</dbReference>
<feature type="domain" description="C2H2-type" evidence="11">
    <location>
        <begin position="260"/>
        <end position="287"/>
    </location>
</feature>
<dbReference type="SUPFAM" id="SSF57667">
    <property type="entry name" value="beta-beta-alpha zinc fingers"/>
    <property type="match status" value="2"/>
</dbReference>
<dbReference type="PANTHER" id="PTHR46179:SF13">
    <property type="entry name" value="C2H2-TYPE DOMAIN-CONTAINING PROTEIN"/>
    <property type="match status" value="1"/>
</dbReference>
<name>A0AAV0AXJ1_PHAPC</name>
<evidence type="ECO:0000313" key="14">
    <source>
        <dbReference type="Proteomes" id="UP001153365"/>
    </source>
</evidence>
<dbReference type="InterPro" id="IPR035441">
    <property type="entry name" value="TFIIS/LEDGF_dom_sf"/>
</dbReference>
<dbReference type="Pfam" id="PF00096">
    <property type="entry name" value="zf-C2H2"/>
    <property type="match status" value="2"/>
</dbReference>
<dbReference type="InterPro" id="IPR017923">
    <property type="entry name" value="TFIIS_N"/>
</dbReference>
<feature type="domain" description="C2H2-type" evidence="11">
    <location>
        <begin position="339"/>
        <end position="367"/>
    </location>
</feature>
<feature type="domain" description="C2H2-type" evidence="11">
    <location>
        <begin position="488"/>
        <end position="525"/>
    </location>
</feature>
<dbReference type="EMBL" id="CALTRL010001764">
    <property type="protein sequence ID" value="CAH7673621.1"/>
    <property type="molecule type" value="Genomic_DNA"/>
</dbReference>
<evidence type="ECO:0000259" key="12">
    <source>
        <dbReference type="PROSITE" id="PS51319"/>
    </source>
</evidence>
<dbReference type="GO" id="GO:0006357">
    <property type="term" value="P:regulation of transcription by RNA polymerase II"/>
    <property type="evidence" value="ECO:0007669"/>
    <property type="project" value="TreeGrafter"/>
</dbReference>
<evidence type="ECO:0000313" key="13">
    <source>
        <dbReference type="EMBL" id="CAH7673621.1"/>
    </source>
</evidence>
<dbReference type="FunFam" id="3.30.160.60:FF:002343">
    <property type="entry name" value="Zinc finger protein 33A"/>
    <property type="match status" value="1"/>
</dbReference>
<gene>
    <name evidence="13" type="ORF">PPACK8108_LOCUS8503</name>
</gene>
<dbReference type="AlphaFoldDB" id="A0AAV0AXJ1"/>
<feature type="compositionally biased region" description="Polar residues" evidence="10">
    <location>
        <begin position="560"/>
        <end position="579"/>
    </location>
</feature>
<dbReference type="Proteomes" id="UP001153365">
    <property type="component" value="Unassembled WGS sequence"/>
</dbReference>
<feature type="region of interest" description="Disordered" evidence="10">
    <location>
        <begin position="554"/>
        <end position="579"/>
    </location>
</feature>
<dbReference type="Gene3D" id="1.20.930.10">
    <property type="entry name" value="Conserved domain common to transcription factors TFIIS, elongin A, CRSP70"/>
    <property type="match status" value="1"/>
</dbReference>
<evidence type="ECO:0000256" key="7">
    <source>
        <dbReference type="ARBA" id="ARBA00023242"/>
    </source>
</evidence>
<dbReference type="InterPro" id="IPR013087">
    <property type="entry name" value="Znf_C2H2_type"/>
</dbReference>
<proteinExistence type="predicted"/>
<dbReference type="Pfam" id="PF08711">
    <property type="entry name" value="Med26"/>
    <property type="match status" value="1"/>
</dbReference>
<keyword evidence="7 9" id="KW-0539">Nucleus</keyword>
<sequence length="683" mass="78427">MSDTILQSPSNRSMFATVSSLKRKLNSGLADSNTEDVKSILNRLRDEVVPTGDLIRITKIGVLVGRQRQSSDPDVSELAKLIVKEWKYGVKRYTGRSPSVFSSDSSKDNNTCVLNAQNNNSPSNSSSRELKSPQSNYSSTAKDVKEEEAEDSDYIPASICSSSFEPKHDKSHLKAQNPVKQEKLNIIESRIDLIDGKLIVKSNFKKQKIEGSTGDRSVEKGIVNEERKKFHCDWLGCGKSYSKPIRLVEHKRSHTNERPYRCPACPATYRRETHLTAHMRMHLPEESKPFQCNWKDTEPLEWSPKAPESLICNKRFWTKQHLRVHVQSVHEKKKSQPRFSCEKCCQTFTKHHLLKTHFAEAHCPPNTKPFQCDYEGCSLSFLTCSKLRKHQQTHEPNRYSCVHEDCLSKSLLSQLSFPTWTKLQAHNRLCHPLRCEVEGCSGGSKTYKSPKSLSNHMINHHHRSNQSSSSNIKRPDLKISYKTALKTFRCAEPKHSSSDEICGKSYQSARSLQRHIKIIHSPDNNGHRVTCPIEGCNFCSSYPSGLKKHILTHERHPETKQPSLRTSKSNEPGQRSLLTGNIYYGNEKNDEVECLEGKRSDWTETSKKRRFGCPLVEFENQDEDLLMKIFSDEEQLKRFKEVRRGTTCLFRFNRVYDLQRHLRADHSIEVDRETLKSFFSSQS</sequence>
<evidence type="ECO:0000256" key="2">
    <source>
        <dbReference type="ARBA" id="ARBA00022723"/>
    </source>
</evidence>
<comment type="subcellular location">
    <subcellularLocation>
        <location evidence="1 9">Nucleus</location>
    </subcellularLocation>
</comment>
<evidence type="ECO:0000256" key="4">
    <source>
        <dbReference type="ARBA" id="ARBA00022833"/>
    </source>
</evidence>
<keyword evidence="4" id="KW-0862">Zinc</keyword>
<feature type="domain" description="C2H2-type" evidence="11">
    <location>
        <begin position="230"/>
        <end position="259"/>
    </location>
</feature>
<keyword evidence="3 8" id="KW-0863">Zinc-finger</keyword>